<evidence type="ECO:0000256" key="2">
    <source>
        <dbReference type="SAM" id="MobiDB-lite"/>
    </source>
</evidence>
<dbReference type="PANTHER" id="PTHR48010:SF6">
    <property type="entry name" value="OS01G0223600 PROTEIN"/>
    <property type="match status" value="1"/>
</dbReference>
<comment type="caution">
    <text evidence="4">The sequence shown here is derived from an EMBL/GenBank/DDBJ whole genome shotgun (WGS) entry which is preliminary data.</text>
</comment>
<name>A0A2G9GF88_9LAMI</name>
<dbReference type="Gene3D" id="3.30.200.20">
    <property type="entry name" value="Phosphorylase Kinase, domain 1"/>
    <property type="match status" value="1"/>
</dbReference>
<keyword evidence="4" id="KW-0723">Serine/threonine-protein kinase</keyword>
<dbReference type="OrthoDB" id="907176at2759"/>
<dbReference type="InterPro" id="IPR011009">
    <property type="entry name" value="Kinase-like_dom_sf"/>
</dbReference>
<keyword evidence="4" id="KW-0418">Kinase</keyword>
<dbReference type="InterPro" id="IPR001245">
    <property type="entry name" value="Ser-Thr/Tyr_kinase_cat_dom"/>
</dbReference>
<evidence type="ECO:0000256" key="1">
    <source>
        <dbReference type="PROSITE-ProRule" id="PRU10141"/>
    </source>
</evidence>
<dbReference type="InterPro" id="IPR050994">
    <property type="entry name" value="At_inactive_RLKs"/>
</dbReference>
<keyword evidence="4" id="KW-0808">Transferase</keyword>
<dbReference type="Gene3D" id="1.10.510.10">
    <property type="entry name" value="Transferase(Phosphotransferase) domain 1"/>
    <property type="match status" value="1"/>
</dbReference>
<keyword evidence="5" id="KW-1185">Reference proteome</keyword>
<dbReference type="EC" id="2.7.11.1" evidence="4"/>
<evidence type="ECO:0000313" key="5">
    <source>
        <dbReference type="Proteomes" id="UP000231279"/>
    </source>
</evidence>
<feature type="domain" description="Protein kinase" evidence="3">
    <location>
        <begin position="65"/>
        <end position="335"/>
    </location>
</feature>
<sequence>MVEMLQIEIKCMAKSIKKRPLMSEVVNMLEDIIRRGGPAIRNPFRKELEFAPFANRTFDFEDMSRATAEVLGRGTFGYCYRSILLNGKVIVVKRLRGVTAGNMQEFRQHMAFIWRIWHRNVALLRAYHFSRDDKILVYDYYQDSIFALLHGTTGTHRMLLNWETLLKIAMGAARGIAHIHEQDGGKLVHGNIKSSNIFVNEKKYVTVSDVGLAKLFDPSTLLSTPTPGYRAPEIGKTRKVSQASDVYSFGVVLLELLGVPSLHTTGAGAIISLVEWIKSLPRDEWTTEVVGVEHLRYLNAGEASVQLLQIAMDCVAVAPKRRPRMAIVVKMLEEMSCIKPSNESSSEDISEDTRGQPSIESGLEDILDGLLPRLTL</sequence>
<protein>
    <submittedName>
        <fullName evidence="4">Serine/threonine protein kinase</fullName>
        <ecNumber evidence="4">2.7.11.1</ecNumber>
    </submittedName>
</protein>
<evidence type="ECO:0000313" key="4">
    <source>
        <dbReference type="EMBL" id="PIN03949.1"/>
    </source>
</evidence>
<keyword evidence="1" id="KW-0547">Nucleotide-binding</keyword>
<dbReference type="PROSITE" id="PS00107">
    <property type="entry name" value="PROTEIN_KINASE_ATP"/>
    <property type="match status" value="1"/>
</dbReference>
<dbReference type="PANTHER" id="PTHR48010">
    <property type="entry name" value="OS05G0588300 PROTEIN"/>
    <property type="match status" value="1"/>
</dbReference>
<feature type="binding site" evidence="1">
    <location>
        <position position="93"/>
    </location>
    <ligand>
        <name>ATP</name>
        <dbReference type="ChEBI" id="CHEBI:30616"/>
    </ligand>
</feature>
<dbReference type="InterPro" id="IPR000719">
    <property type="entry name" value="Prot_kinase_dom"/>
</dbReference>
<dbReference type="GO" id="GO:0005524">
    <property type="term" value="F:ATP binding"/>
    <property type="evidence" value="ECO:0007669"/>
    <property type="project" value="UniProtKB-UniRule"/>
</dbReference>
<proteinExistence type="predicted"/>
<reference evidence="5" key="1">
    <citation type="journal article" date="2018" name="Gigascience">
        <title>Genome assembly of the Pink Ipe (Handroanthus impetiginosus, Bignoniaceae), a highly valued, ecologically keystone Neotropical timber forest tree.</title>
        <authorList>
            <person name="Silva-Junior O.B."/>
            <person name="Grattapaglia D."/>
            <person name="Novaes E."/>
            <person name="Collevatti R.G."/>
        </authorList>
    </citation>
    <scope>NUCLEOTIDE SEQUENCE [LARGE SCALE GENOMIC DNA]</scope>
    <source>
        <strain evidence="5">cv. UFG-1</strain>
    </source>
</reference>
<dbReference type="Pfam" id="PF07714">
    <property type="entry name" value="PK_Tyr_Ser-Thr"/>
    <property type="match status" value="1"/>
</dbReference>
<accession>A0A2G9GF88</accession>
<dbReference type="GO" id="GO:0004674">
    <property type="term" value="F:protein serine/threonine kinase activity"/>
    <property type="evidence" value="ECO:0007669"/>
    <property type="project" value="UniProtKB-KW"/>
</dbReference>
<dbReference type="Proteomes" id="UP000231279">
    <property type="component" value="Unassembled WGS sequence"/>
</dbReference>
<dbReference type="InterPro" id="IPR017441">
    <property type="entry name" value="Protein_kinase_ATP_BS"/>
</dbReference>
<dbReference type="AlphaFoldDB" id="A0A2G9GF88"/>
<dbReference type="SUPFAM" id="SSF56112">
    <property type="entry name" value="Protein kinase-like (PK-like)"/>
    <property type="match status" value="1"/>
</dbReference>
<dbReference type="PROSITE" id="PS50011">
    <property type="entry name" value="PROTEIN_KINASE_DOM"/>
    <property type="match status" value="1"/>
</dbReference>
<dbReference type="EMBL" id="NKXS01005331">
    <property type="protein sequence ID" value="PIN03949.1"/>
    <property type="molecule type" value="Genomic_DNA"/>
</dbReference>
<evidence type="ECO:0000259" key="3">
    <source>
        <dbReference type="PROSITE" id="PS50011"/>
    </source>
</evidence>
<gene>
    <name evidence="4" type="ORF">CDL12_23522</name>
</gene>
<keyword evidence="1" id="KW-0067">ATP-binding</keyword>
<organism evidence="4 5">
    <name type="scientific">Handroanthus impetiginosus</name>
    <dbReference type="NCBI Taxonomy" id="429701"/>
    <lineage>
        <taxon>Eukaryota</taxon>
        <taxon>Viridiplantae</taxon>
        <taxon>Streptophyta</taxon>
        <taxon>Embryophyta</taxon>
        <taxon>Tracheophyta</taxon>
        <taxon>Spermatophyta</taxon>
        <taxon>Magnoliopsida</taxon>
        <taxon>eudicotyledons</taxon>
        <taxon>Gunneridae</taxon>
        <taxon>Pentapetalae</taxon>
        <taxon>asterids</taxon>
        <taxon>lamiids</taxon>
        <taxon>Lamiales</taxon>
        <taxon>Bignoniaceae</taxon>
        <taxon>Crescentiina</taxon>
        <taxon>Tabebuia alliance</taxon>
        <taxon>Handroanthus</taxon>
    </lineage>
</organism>
<feature type="region of interest" description="Disordered" evidence="2">
    <location>
        <begin position="339"/>
        <end position="360"/>
    </location>
</feature>